<dbReference type="NCBIfam" id="NF008453">
    <property type="entry name" value="PRK11308.1"/>
    <property type="match status" value="2"/>
</dbReference>
<reference evidence="12 14" key="2">
    <citation type="submission" date="2024-07" db="EMBL/GenBank/DDBJ databases">
        <title>A survey of Mimosa microsymbionts across Brazilian biomes reveals a high diversity of Paraburkholderia nodulating endemic species, but also that Cupriavidus is common as a symbiont of widespread species.</title>
        <authorList>
            <person name="Rouws L."/>
            <person name="Barauna A."/>
            <person name="Beukes C."/>
            <person name="Rouws J.R.C."/>
            <person name="De Faria S.M."/>
            <person name="Gross E."/>
            <person name="Bueno Dos Reis Junior F."/>
            <person name="Simon M.F."/>
            <person name="Maluk M."/>
            <person name="Odee D.W."/>
            <person name="Kenicer G."/>
            <person name="Young J.P.W."/>
            <person name="Reis V.M."/>
            <person name="Zilli J."/>
            <person name="James E.K."/>
        </authorList>
    </citation>
    <scope>NUCLEOTIDE SEQUENCE [LARGE SCALE GENOMIC DNA]</scope>
    <source>
        <strain evidence="12 14">BR14375</strain>
    </source>
</reference>
<keyword evidence="5" id="KW-0997">Cell inner membrane</keyword>
<dbReference type="GO" id="GO:0005886">
    <property type="term" value="C:plasma membrane"/>
    <property type="evidence" value="ECO:0007669"/>
    <property type="project" value="UniProtKB-SubCell"/>
</dbReference>
<evidence type="ECO:0000313" key="14">
    <source>
        <dbReference type="Proteomes" id="UP001558535"/>
    </source>
</evidence>
<proteinExistence type="inferred from homology"/>
<accession>A0A6J5K5C8</accession>
<reference evidence="11 13" key="1">
    <citation type="submission" date="2020-04" db="EMBL/GenBank/DDBJ databases">
        <authorList>
            <person name="De Canck E."/>
        </authorList>
    </citation>
    <scope>NUCLEOTIDE SEQUENCE [LARGE SCALE GENOMIC DNA]</scope>
    <source>
        <strain evidence="11 13">LMG 9964</strain>
    </source>
</reference>
<dbReference type="GO" id="GO:0005524">
    <property type="term" value="F:ATP binding"/>
    <property type="evidence" value="ECO:0007669"/>
    <property type="project" value="UniProtKB-KW"/>
</dbReference>
<dbReference type="Proteomes" id="UP000494102">
    <property type="component" value="Unassembled WGS sequence"/>
</dbReference>
<dbReference type="EMBL" id="JBFPKE010000003">
    <property type="protein sequence ID" value="MEX3751144.1"/>
    <property type="molecule type" value="Genomic_DNA"/>
</dbReference>
<protein>
    <submittedName>
        <fullName evidence="11 12">ABC transporter ATP-binding protein</fullName>
    </submittedName>
</protein>
<dbReference type="SMART" id="SM00382">
    <property type="entry name" value="AAA"/>
    <property type="match status" value="2"/>
</dbReference>
<dbReference type="PROSITE" id="PS50893">
    <property type="entry name" value="ABC_TRANSPORTER_2"/>
    <property type="match status" value="2"/>
</dbReference>
<evidence type="ECO:0000256" key="9">
    <source>
        <dbReference type="SAM" id="MobiDB-lite"/>
    </source>
</evidence>
<dbReference type="PANTHER" id="PTHR43297:SF2">
    <property type="entry name" value="DIPEPTIDE TRANSPORT ATP-BINDING PROTEIN DPPD"/>
    <property type="match status" value="1"/>
</dbReference>
<dbReference type="InterPro" id="IPR050388">
    <property type="entry name" value="ABC_Ni/Peptide_Import"/>
</dbReference>
<evidence type="ECO:0000256" key="4">
    <source>
        <dbReference type="ARBA" id="ARBA00022475"/>
    </source>
</evidence>
<feature type="region of interest" description="Disordered" evidence="9">
    <location>
        <begin position="694"/>
        <end position="722"/>
    </location>
</feature>
<keyword evidence="4" id="KW-1003">Cell membrane</keyword>
<evidence type="ECO:0000256" key="7">
    <source>
        <dbReference type="ARBA" id="ARBA00022840"/>
    </source>
</evidence>
<evidence type="ECO:0000256" key="5">
    <source>
        <dbReference type="ARBA" id="ARBA00022519"/>
    </source>
</evidence>
<evidence type="ECO:0000313" key="12">
    <source>
        <dbReference type="EMBL" id="MEX3751144.1"/>
    </source>
</evidence>
<comment type="similarity">
    <text evidence="2">Belongs to the ABC transporter superfamily.</text>
</comment>
<dbReference type="Pfam" id="PF08352">
    <property type="entry name" value="oligo_HPY"/>
    <property type="match status" value="2"/>
</dbReference>
<dbReference type="RefSeq" id="WP_015003593.1">
    <property type="nucleotide sequence ID" value="NZ_CADILN010000003.1"/>
</dbReference>
<evidence type="ECO:0000256" key="3">
    <source>
        <dbReference type="ARBA" id="ARBA00022448"/>
    </source>
</evidence>
<evidence type="ECO:0000256" key="8">
    <source>
        <dbReference type="ARBA" id="ARBA00023136"/>
    </source>
</evidence>
<evidence type="ECO:0000256" key="1">
    <source>
        <dbReference type="ARBA" id="ARBA00004417"/>
    </source>
</evidence>
<dbReference type="GO" id="GO:0015833">
    <property type="term" value="P:peptide transport"/>
    <property type="evidence" value="ECO:0007669"/>
    <property type="project" value="InterPro"/>
</dbReference>
<dbReference type="PROSITE" id="PS00211">
    <property type="entry name" value="ABC_TRANSPORTER_1"/>
    <property type="match status" value="1"/>
</dbReference>
<sequence>MNGPPPSSFPAFDVSKSDRTDALTVVGLTVTYRMRGRDREVLQDVSFRVRRGEAYGLVGESGCGKSTVAMAALRYLPRNGKVKAGKLVIAGADVNKLDADALRTLRANTISMVYQDPGRALNPSLTIARQVSEAFEAAGAAPDEALQRSLEMLQRVRIASPERVMDSYPHQLSGGMQQRVVIAMALASNPALLILDEPTTGLDATVEAEVLDLVAQLRAEFGTAVLFISHNLAVIGRMCERVGVLYAGKLVEEGATEDVFTRPRHPYTVGLLRCLPTAGRSKDSERLDTIAGGLPAPGSVTQGCIYAERCRLADERCRRETPPPYRVGAAHGDQMSRCHYHERAIELPRGSAQPRTSPARDDATAGNPPRALVLRAENLSKTFHVSGAALRAVDNVSLELAAGETLGLVGESGSGKTTLAKLMLGLLTPDAGSVLELDGAPLAARVTRRNDEQVKSLQIVFQNPDSALNRAHSVKRLIGRALSRLGALRGAAIDERLASLTAAVRLPERYLGSRTRQLSGGLKQRVAIARAFAGEPRVVVCDEPTSALDVSVQAAILNLLADLQRERGVSYVFISHDLHVVRYLSDRIAVLYLGRLLEVGPAAAVFDGPQHPYTEALLSSVPTLDGHPGRTRIRLSGDLPSAASPPSGCVFHTRCPRKLGAICEQQDPPFANAGDGGAHRIRCHIPVDELRALQTASREQVSGAPDDAPTGPAKNADGDASR</sequence>
<dbReference type="SUPFAM" id="SSF52540">
    <property type="entry name" value="P-loop containing nucleoside triphosphate hydrolases"/>
    <property type="match status" value="2"/>
</dbReference>
<organism evidence="11 13">
    <name type="scientific">Paraburkholderia phenoliruptrix</name>
    <dbReference type="NCBI Taxonomy" id="252970"/>
    <lineage>
        <taxon>Bacteria</taxon>
        <taxon>Pseudomonadati</taxon>
        <taxon>Pseudomonadota</taxon>
        <taxon>Betaproteobacteria</taxon>
        <taxon>Burkholderiales</taxon>
        <taxon>Burkholderiaceae</taxon>
        <taxon>Paraburkholderia</taxon>
    </lineage>
</organism>
<dbReference type="GO" id="GO:0016887">
    <property type="term" value="F:ATP hydrolysis activity"/>
    <property type="evidence" value="ECO:0007669"/>
    <property type="project" value="InterPro"/>
</dbReference>
<keyword evidence="8" id="KW-0472">Membrane</keyword>
<dbReference type="InterPro" id="IPR003593">
    <property type="entry name" value="AAA+_ATPase"/>
</dbReference>
<dbReference type="Pfam" id="PF00005">
    <property type="entry name" value="ABC_tran"/>
    <property type="match status" value="2"/>
</dbReference>
<dbReference type="NCBIfam" id="TIGR01727">
    <property type="entry name" value="oligo_HPY"/>
    <property type="match status" value="2"/>
</dbReference>
<dbReference type="FunFam" id="3.40.50.300:FF:000016">
    <property type="entry name" value="Oligopeptide ABC transporter ATP-binding component"/>
    <property type="match status" value="1"/>
</dbReference>
<dbReference type="AlphaFoldDB" id="A0A6J5K5C8"/>
<dbReference type="CDD" id="cd03257">
    <property type="entry name" value="ABC_NikE_OppD_transporters"/>
    <property type="match status" value="2"/>
</dbReference>
<comment type="subcellular location">
    <subcellularLocation>
        <location evidence="1">Cell inner membrane</location>
        <topology evidence="1">Peripheral membrane protein</topology>
    </subcellularLocation>
</comment>
<keyword evidence="14" id="KW-1185">Reference proteome</keyword>
<evidence type="ECO:0000313" key="11">
    <source>
        <dbReference type="EMBL" id="CAB4049239.1"/>
    </source>
</evidence>
<evidence type="ECO:0000256" key="2">
    <source>
        <dbReference type="ARBA" id="ARBA00005417"/>
    </source>
</evidence>
<keyword evidence="7 11" id="KW-0067">ATP-binding</keyword>
<dbReference type="GeneID" id="27798155"/>
<dbReference type="InterPro" id="IPR003439">
    <property type="entry name" value="ABC_transporter-like_ATP-bd"/>
</dbReference>
<feature type="domain" description="ABC transporter" evidence="10">
    <location>
        <begin position="374"/>
        <end position="618"/>
    </location>
</feature>
<dbReference type="InterPro" id="IPR017871">
    <property type="entry name" value="ABC_transporter-like_CS"/>
</dbReference>
<keyword evidence="3" id="KW-0813">Transport</keyword>
<feature type="domain" description="ABC transporter" evidence="10">
    <location>
        <begin position="23"/>
        <end position="272"/>
    </location>
</feature>
<gene>
    <name evidence="12" type="ORF">AB3X84_14175</name>
    <name evidence="11" type="ORF">LMG9964_02897</name>
</gene>
<dbReference type="InterPro" id="IPR027417">
    <property type="entry name" value="P-loop_NTPase"/>
</dbReference>
<keyword evidence="6" id="KW-0547">Nucleotide-binding</keyword>
<dbReference type="PANTHER" id="PTHR43297">
    <property type="entry name" value="OLIGOPEPTIDE TRANSPORT ATP-BINDING PROTEIN APPD"/>
    <property type="match status" value="1"/>
</dbReference>
<dbReference type="InterPro" id="IPR013563">
    <property type="entry name" value="Oligopep_ABC_C"/>
</dbReference>
<evidence type="ECO:0000256" key="6">
    <source>
        <dbReference type="ARBA" id="ARBA00022741"/>
    </source>
</evidence>
<name>A0A6J5K5C8_9BURK</name>
<dbReference type="Proteomes" id="UP001558535">
    <property type="component" value="Unassembled WGS sequence"/>
</dbReference>
<dbReference type="Gene3D" id="3.40.50.300">
    <property type="entry name" value="P-loop containing nucleotide triphosphate hydrolases"/>
    <property type="match status" value="2"/>
</dbReference>
<evidence type="ECO:0000313" key="13">
    <source>
        <dbReference type="Proteomes" id="UP000494102"/>
    </source>
</evidence>
<evidence type="ECO:0000259" key="10">
    <source>
        <dbReference type="PROSITE" id="PS50893"/>
    </source>
</evidence>
<dbReference type="GO" id="GO:0055085">
    <property type="term" value="P:transmembrane transport"/>
    <property type="evidence" value="ECO:0007669"/>
    <property type="project" value="UniProtKB-ARBA"/>
</dbReference>
<dbReference type="EMBL" id="CADILN010000003">
    <property type="protein sequence ID" value="CAB4049239.1"/>
    <property type="molecule type" value="Genomic_DNA"/>
</dbReference>
<feature type="region of interest" description="Disordered" evidence="9">
    <location>
        <begin position="347"/>
        <end position="367"/>
    </location>
</feature>